<dbReference type="EMBL" id="UZAE01014195">
    <property type="protein sequence ID" value="VDO12714.1"/>
    <property type="molecule type" value="Genomic_DNA"/>
</dbReference>
<evidence type="ECO:0000256" key="1">
    <source>
        <dbReference type="ARBA" id="ARBA00022884"/>
    </source>
</evidence>
<keyword evidence="6" id="KW-1185">Reference proteome</keyword>
<dbReference type="InterPro" id="IPR036388">
    <property type="entry name" value="WH-like_DNA-bd_sf"/>
</dbReference>
<feature type="domain" description="HTH La-type RNA-binding" evidence="4">
    <location>
        <begin position="365"/>
        <end position="456"/>
    </location>
</feature>
<dbReference type="Gene3D" id="1.10.10.10">
    <property type="entry name" value="Winged helix-like DNA-binding domain superfamily/Winged helix DNA-binding domain"/>
    <property type="match status" value="1"/>
</dbReference>
<feature type="compositionally biased region" description="Polar residues" evidence="3">
    <location>
        <begin position="143"/>
        <end position="163"/>
    </location>
</feature>
<evidence type="ECO:0000256" key="3">
    <source>
        <dbReference type="SAM" id="MobiDB-lite"/>
    </source>
</evidence>
<dbReference type="OrthoDB" id="340227at2759"/>
<evidence type="ECO:0000259" key="4">
    <source>
        <dbReference type="PROSITE" id="PS50961"/>
    </source>
</evidence>
<feature type="region of interest" description="Disordered" evidence="3">
    <location>
        <begin position="64"/>
        <end position="107"/>
    </location>
</feature>
<keyword evidence="1 2" id="KW-0694">RNA-binding</keyword>
<reference evidence="5 6" key="2">
    <citation type="submission" date="2018-11" db="EMBL/GenBank/DDBJ databases">
        <authorList>
            <consortium name="Pathogen Informatics"/>
        </authorList>
    </citation>
    <scope>NUCLEOTIDE SEQUENCE [LARGE SCALE GENOMIC DNA]</scope>
</reference>
<feature type="compositionally biased region" description="Basic and acidic residues" evidence="3">
    <location>
        <begin position="124"/>
        <end position="142"/>
    </location>
</feature>
<evidence type="ECO:0000256" key="2">
    <source>
        <dbReference type="PROSITE-ProRule" id="PRU00332"/>
    </source>
</evidence>
<dbReference type="STRING" id="102285.A0A0R3TWS6"/>
<feature type="compositionally biased region" description="Polar residues" evidence="3">
    <location>
        <begin position="184"/>
        <end position="202"/>
    </location>
</feature>
<dbReference type="InterPro" id="IPR036390">
    <property type="entry name" value="WH_DNA-bd_sf"/>
</dbReference>
<dbReference type="AlphaFoldDB" id="A0A0R3TWS6"/>
<sequence length="742" mass="79843">MSQKGGSQGAQDNSAGKPETSHGSSSTGNSKRDCPWSHSANATVSNEIKSNVLDNDWPSLQVLNDGNAAPLTNGGKPTAKVKPTNPNSQAITTETNETRRPSFTRQKNRWTPVTLDYTYSKENTGDRKIDVDGKNSRNREATTSRNVETETAGTSTNSKSRNYIRTPRNRRVARGGGVARRPVTTNLTTASVSTEQPSSAKSYPNGPTRKNERAYRNQPSLVPVTPFLPYAVPTQSAAQPPPASQFGYPVVMIYTNPENYMGLDTSVPFLHPPASAPTSSTAAGASVESVDQSTVYLHNNPQQQSQSTGSLPGWSYPRTIDAAKANEAASTISVGPSSAPLFMRPHSVFQFNPPLMSPPAHPLGVTAATDLPTAIQNQVDFYFSGDNLARDTFLRKHMDKDGWVDLSVIANFNRMRNLTNDLDYIVTSLATSKVVEVDAEQKRVRCRENPTIWIIQSALAARASIELAGDDERKESAIEKTAAKPNPEALEFIPTDEGDPHEQKASASGDTKPQQKKNEFEQQAETHAAKSSDQKSDNENDLDDDMLASLFIVASERSSLPTALPHRRRTRQLSLSDPLPEEGVIKDVDDQLRKLALDYGGSDQVESIENETTPQVPVTISAPVAAMDTSSTGQQQSFIPAVPSVPPFFNFMPPMVGPTTGPGLIPPSAGASPSLLGQIPNAAPMLPQGATLLPAVLAYPTAFLAPPNNQQQSACGGAPTRGPRIPQPNAPMIYPCEFIPSL</sequence>
<dbReference type="GO" id="GO:0005737">
    <property type="term" value="C:cytoplasm"/>
    <property type="evidence" value="ECO:0007669"/>
    <property type="project" value="UniProtKB-ARBA"/>
</dbReference>
<dbReference type="PROSITE" id="PS50961">
    <property type="entry name" value="HTH_LA"/>
    <property type="match status" value="1"/>
</dbReference>
<dbReference type="PANTHER" id="PTHR22792:SF132">
    <property type="entry name" value="LA-RELATED PROTEIN 1"/>
    <property type="match status" value="1"/>
</dbReference>
<evidence type="ECO:0000313" key="6">
    <source>
        <dbReference type="Proteomes" id="UP000278807"/>
    </source>
</evidence>
<evidence type="ECO:0000313" key="5">
    <source>
        <dbReference type="EMBL" id="VDO12714.1"/>
    </source>
</evidence>
<feature type="compositionally biased region" description="Polar residues" evidence="3">
    <location>
        <begin position="38"/>
        <end position="48"/>
    </location>
</feature>
<reference evidence="7" key="1">
    <citation type="submission" date="2017-02" db="UniProtKB">
        <authorList>
            <consortium name="WormBaseParasite"/>
        </authorList>
    </citation>
    <scope>IDENTIFICATION</scope>
</reference>
<dbReference type="PANTHER" id="PTHR22792">
    <property type="entry name" value="LUPUS LA PROTEIN-RELATED"/>
    <property type="match status" value="1"/>
</dbReference>
<dbReference type="SUPFAM" id="SSF46785">
    <property type="entry name" value="Winged helix' DNA-binding domain"/>
    <property type="match status" value="1"/>
</dbReference>
<feature type="compositionally biased region" description="Basic and acidic residues" evidence="3">
    <location>
        <begin position="471"/>
        <end position="482"/>
    </location>
</feature>
<evidence type="ECO:0000313" key="7">
    <source>
        <dbReference type="WBParaSite" id="HNAJ_0001231201-mRNA-1"/>
    </source>
</evidence>
<proteinExistence type="predicted"/>
<feature type="region of interest" description="Disordered" evidence="3">
    <location>
        <begin position="1"/>
        <end position="48"/>
    </location>
</feature>
<feature type="region of interest" description="Disordered" evidence="3">
    <location>
        <begin position="124"/>
        <end position="217"/>
    </location>
</feature>
<dbReference type="InterPro" id="IPR045180">
    <property type="entry name" value="La_dom_prot"/>
</dbReference>
<feature type="compositionally biased region" description="Polar residues" evidence="3">
    <location>
        <begin position="84"/>
        <end position="107"/>
    </location>
</feature>
<protein>
    <submittedName>
        <fullName evidence="7">HTH La-type RNA-binding domain-containing protein</fullName>
    </submittedName>
</protein>
<dbReference type="Proteomes" id="UP000278807">
    <property type="component" value="Unassembled WGS sequence"/>
</dbReference>
<feature type="compositionally biased region" description="Basic and acidic residues" evidence="3">
    <location>
        <begin position="527"/>
        <end position="538"/>
    </location>
</feature>
<name>A0A0R3TWS6_RODNA</name>
<dbReference type="SMART" id="SM00715">
    <property type="entry name" value="LA"/>
    <property type="match status" value="1"/>
</dbReference>
<dbReference type="CDD" id="cd07323">
    <property type="entry name" value="LAM"/>
    <property type="match status" value="1"/>
</dbReference>
<dbReference type="GO" id="GO:0003723">
    <property type="term" value="F:RNA binding"/>
    <property type="evidence" value="ECO:0007669"/>
    <property type="project" value="UniProtKB-UniRule"/>
</dbReference>
<accession>A0A0R3TWS6</accession>
<dbReference type="InterPro" id="IPR006630">
    <property type="entry name" value="La_HTH"/>
</dbReference>
<feature type="compositionally biased region" description="Polar residues" evidence="3">
    <location>
        <begin position="1"/>
        <end position="14"/>
    </location>
</feature>
<feature type="region of interest" description="Disordered" evidence="3">
    <location>
        <begin position="471"/>
        <end position="542"/>
    </location>
</feature>
<dbReference type="Pfam" id="PF05383">
    <property type="entry name" value="La"/>
    <property type="match status" value="1"/>
</dbReference>
<organism evidence="7">
    <name type="scientific">Rodentolepis nana</name>
    <name type="common">Dwarf tapeworm</name>
    <name type="synonym">Hymenolepis nana</name>
    <dbReference type="NCBI Taxonomy" id="102285"/>
    <lineage>
        <taxon>Eukaryota</taxon>
        <taxon>Metazoa</taxon>
        <taxon>Spiralia</taxon>
        <taxon>Lophotrochozoa</taxon>
        <taxon>Platyhelminthes</taxon>
        <taxon>Cestoda</taxon>
        <taxon>Eucestoda</taxon>
        <taxon>Cyclophyllidea</taxon>
        <taxon>Hymenolepididae</taxon>
        <taxon>Rodentolepis</taxon>
    </lineage>
</organism>
<gene>
    <name evidence="5" type="ORF">HNAJ_LOCUS12299</name>
</gene>
<dbReference type="WBParaSite" id="HNAJ_0001231201-mRNA-1">
    <property type="protein sequence ID" value="HNAJ_0001231201-mRNA-1"/>
    <property type="gene ID" value="HNAJ_0001231201"/>
</dbReference>